<keyword evidence="3" id="KW-1185">Reference proteome</keyword>
<name>A0A834SEL5_9FABA</name>
<dbReference type="Proteomes" id="UP000634136">
    <property type="component" value="Unassembled WGS sequence"/>
</dbReference>
<feature type="transmembrane region" description="Helical" evidence="1">
    <location>
        <begin position="85"/>
        <end position="101"/>
    </location>
</feature>
<keyword evidence="1" id="KW-0472">Membrane</keyword>
<feature type="transmembrane region" description="Helical" evidence="1">
    <location>
        <begin position="33"/>
        <end position="53"/>
    </location>
</feature>
<dbReference type="AlphaFoldDB" id="A0A834SEL5"/>
<keyword evidence="1" id="KW-1133">Transmembrane helix</keyword>
<accession>A0A834SEL5</accession>
<sequence>MHVISHSMATSRSSIIVRDLRITFVNSSRGGRAAVGLMMLKCLIAWCCYPAIWHTLCISQKVMMRVSPSVPIWVDLSSPNRKSNLLSPMIIMFMLLQIGWWRRRYYSRTLRDADPYNDSIQGGETELRGVRLKHARAHRGGTKSRVVIVMT</sequence>
<organism evidence="2 3">
    <name type="scientific">Senna tora</name>
    <dbReference type="NCBI Taxonomy" id="362788"/>
    <lineage>
        <taxon>Eukaryota</taxon>
        <taxon>Viridiplantae</taxon>
        <taxon>Streptophyta</taxon>
        <taxon>Embryophyta</taxon>
        <taxon>Tracheophyta</taxon>
        <taxon>Spermatophyta</taxon>
        <taxon>Magnoliopsida</taxon>
        <taxon>eudicotyledons</taxon>
        <taxon>Gunneridae</taxon>
        <taxon>Pentapetalae</taxon>
        <taxon>rosids</taxon>
        <taxon>fabids</taxon>
        <taxon>Fabales</taxon>
        <taxon>Fabaceae</taxon>
        <taxon>Caesalpinioideae</taxon>
        <taxon>Cassia clade</taxon>
        <taxon>Senna</taxon>
    </lineage>
</organism>
<evidence type="ECO:0000313" key="2">
    <source>
        <dbReference type="EMBL" id="KAF7802006.1"/>
    </source>
</evidence>
<evidence type="ECO:0000313" key="3">
    <source>
        <dbReference type="Proteomes" id="UP000634136"/>
    </source>
</evidence>
<protein>
    <submittedName>
        <fullName evidence="2">Uncharacterized protein</fullName>
    </submittedName>
</protein>
<comment type="caution">
    <text evidence="2">The sequence shown here is derived from an EMBL/GenBank/DDBJ whole genome shotgun (WGS) entry which is preliminary data.</text>
</comment>
<evidence type="ECO:0000256" key="1">
    <source>
        <dbReference type="SAM" id="Phobius"/>
    </source>
</evidence>
<dbReference type="EMBL" id="JAAIUW010000013">
    <property type="protein sequence ID" value="KAF7802006.1"/>
    <property type="molecule type" value="Genomic_DNA"/>
</dbReference>
<keyword evidence="1" id="KW-0812">Transmembrane</keyword>
<reference evidence="2" key="1">
    <citation type="submission" date="2020-09" db="EMBL/GenBank/DDBJ databases">
        <title>Genome-Enabled Discovery of Anthraquinone Biosynthesis in Senna tora.</title>
        <authorList>
            <person name="Kang S.-H."/>
            <person name="Pandey R.P."/>
            <person name="Lee C.-M."/>
            <person name="Sim J.-S."/>
            <person name="Jeong J.-T."/>
            <person name="Choi B.-S."/>
            <person name="Jung M."/>
            <person name="Ginzburg D."/>
            <person name="Zhao K."/>
            <person name="Won S.Y."/>
            <person name="Oh T.-J."/>
            <person name="Yu Y."/>
            <person name="Kim N.-H."/>
            <person name="Lee O.R."/>
            <person name="Lee T.-H."/>
            <person name="Bashyal P."/>
            <person name="Kim T.-S."/>
            <person name="Lee W.-H."/>
            <person name="Kawkins C."/>
            <person name="Kim C.-K."/>
            <person name="Kim J.S."/>
            <person name="Ahn B.O."/>
            <person name="Rhee S.Y."/>
            <person name="Sohng J.K."/>
        </authorList>
    </citation>
    <scope>NUCLEOTIDE SEQUENCE</scope>
    <source>
        <tissue evidence="2">Leaf</tissue>
    </source>
</reference>
<gene>
    <name evidence="2" type="ORF">G2W53_041117</name>
</gene>
<proteinExistence type="predicted"/>